<organism evidence="3 4">
    <name type="scientific">Candidatus Glassbacteria bacterium RBG_16_58_8</name>
    <dbReference type="NCBI Taxonomy" id="1817866"/>
    <lineage>
        <taxon>Bacteria</taxon>
        <taxon>Candidatus Glassiibacteriota</taxon>
    </lineage>
</organism>
<protein>
    <submittedName>
        <fullName evidence="3">Uncharacterized protein</fullName>
    </submittedName>
</protein>
<evidence type="ECO:0000259" key="1">
    <source>
        <dbReference type="Pfam" id="PF07992"/>
    </source>
</evidence>
<comment type="caution">
    <text evidence="3">The sequence shown here is derived from an EMBL/GenBank/DDBJ whole genome shotgun (WGS) entry which is preliminary data.</text>
</comment>
<dbReference type="SUPFAM" id="SSF51971">
    <property type="entry name" value="Nucleotide-binding domain"/>
    <property type="match status" value="1"/>
</dbReference>
<evidence type="ECO:0000259" key="2">
    <source>
        <dbReference type="Pfam" id="PF14691"/>
    </source>
</evidence>
<dbReference type="InterPro" id="IPR009051">
    <property type="entry name" value="Helical_ferredxn"/>
</dbReference>
<proteinExistence type="predicted"/>
<dbReference type="AlphaFoldDB" id="A0A1F5YBW3"/>
<dbReference type="InterPro" id="IPR028261">
    <property type="entry name" value="DPD_II"/>
</dbReference>
<feature type="non-terminal residue" evidence="3">
    <location>
        <position position="513"/>
    </location>
</feature>
<dbReference type="GO" id="GO:0016491">
    <property type="term" value="F:oxidoreductase activity"/>
    <property type="evidence" value="ECO:0007669"/>
    <property type="project" value="InterPro"/>
</dbReference>
<dbReference type="InterPro" id="IPR023753">
    <property type="entry name" value="FAD/NAD-binding_dom"/>
</dbReference>
<reference evidence="3 4" key="1">
    <citation type="journal article" date="2016" name="Nat. Commun.">
        <title>Thousands of microbial genomes shed light on interconnected biogeochemical processes in an aquifer system.</title>
        <authorList>
            <person name="Anantharaman K."/>
            <person name="Brown C.T."/>
            <person name="Hug L.A."/>
            <person name="Sharon I."/>
            <person name="Castelle C.J."/>
            <person name="Probst A.J."/>
            <person name="Thomas B.C."/>
            <person name="Singh A."/>
            <person name="Wilkins M.J."/>
            <person name="Karaoz U."/>
            <person name="Brodie E.L."/>
            <person name="Williams K.H."/>
            <person name="Hubbard S.S."/>
            <person name="Banfield J.F."/>
        </authorList>
    </citation>
    <scope>NUCLEOTIDE SEQUENCE [LARGE SCALE GENOMIC DNA]</scope>
</reference>
<dbReference type="Gene3D" id="1.10.1060.10">
    <property type="entry name" value="Alpha-helical ferredoxin"/>
    <property type="match status" value="1"/>
</dbReference>
<feature type="domain" description="FAD/NAD(P)-binding" evidence="1">
    <location>
        <begin position="216"/>
        <end position="510"/>
    </location>
</feature>
<dbReference type="InterPro" id="IPR036188">
    <property type="entry name" value="FAD/NAD-bd_sf"/>
</dbReference>
<dbReference type="EMBL" id="MFIW01000071">
    <property type="protein sequence ID" value="OGF97653.1"/>
    <property type="molecule type" value="Genomic_DNA"/>
</dbReference>
<dbReference type="Gene3D" id="3.50.50.60">
    <property type="entry name" value="FAD/NAD(P)-binding domain"/>
    <property type="match status" value="2"/>
</dbReference>
<dbReference type="SUPFAM" id="SSF46548">
    <property type="entry name" value="alpha-helical ferredoxin"/>
    <property type="match status" value="1"/>
</dbReference>
<evidence type="ECO:0000313" key="4">
    <source>
        <dbReference type="Proteomes" id="UP000179034"/>
    </source>
</evidence>
<dbReference type="PRINTS" id="PR00419">
    <property type="entry name" value="ADXRDTASE"/>
</dbReference>
<dbReference type="Pfam" id="PF14691">
    <property type="entry name" value="Fer4_20"/>
    <property type="match status" value="1"/>
</dbReference>
<dbReference type="PANTHER" id="PTHR42783">
    <property type="entry name" value="GLUTAMATE SYNTHASE [NADPH] SMALL CHAIN"/>
    <property type="match status" value="1"/>
</dbReference>
<dbReference type="Proteomes" id="UP000179034">
    <property type="component" value="Unassembled WGS sequence"/>
</dbReference>
<dbReference type="Pfam" id="PF07992">
    <property type="entry name" value="Pyr_redox_2"/>
    <property type="match status" value="1"/>
</dbReference>
<dbReference type="GO" id="GO:0051536">
    <property type="term" value="F:iron-sulfur cluster binding"/>
    <property type="evidence" value="ECO:0007669"/>
    <property type="project" value="InterPro"/>
</dbReference>
<name>A0A1F5YBW3_9BACT</name>
<sequence length="513" mass="56426">MDLYRKFTEHLKDDRLNDLSKAELLTIYREIDDVKARIRKEDDWLTIADRLNGGTLGKVIDIAEEQSEPGLYLDTHEVNVGLSYLEAFQKSDYCLECHESPCSTGKVQFTEDVNGGCPVLIDIPAFIKLIKEGKIFQAWMKIMEQDSLPAITGRVCPQEVQCQLSCSVAIKDEPVEIGRLERFVADYVWENHPDAVMEYIHTLRERHADGKNARHHIAVIGCGPAGLTVAIDLAILGYKVTIFESLHIPGGVLAYGIPVFRLPAKVLERELTIASELGIRFVHNVTIGRSITVNELFDQGFSSAFIGTGAGLPRLLNVPGENLNHVYSANEFLVRINLMKAYQEGADTPVKVGNDVVVVGGGFTAIDAARWAKRLGAKNVQIMYRRSREEMPARAEEVENAIEEGIELVLLAAPVELINNGRGEVGTMRCVKMALGEPDSSGRRRPVPIEASEYVVQADTVITALGTTPNPIILNTTRDLKGSKWGTIDVKDPRTGETSLPFTYAGGDAVTGA</sequence>
<evidence type="ECO:0000313" key="3">
    <source>
        <dbReference type="EMBL" id="OGF97653.1"/>
    </source>
</evidence>
<gene>
    <name evidence="3" type="ORF">A2Z06_01220</name>
</gene>
<dbReference type="PANTHER" id="PTHR42783:SF3">
    <property type="entry name" value="GLUTAMATE SYNTHASE [NADPH] SMALL CHAIN-RELATED"/>
    <property type="match status" value="1"/>
</dbReference>
<accession>A0A1F5YBW3</accession>
<feature type="domain" description="Dihydroprymidine dehydrogenase" evidence="2">
    <location>
        <begin position="75"/>
        <end position="191"/>
    </location>
</feature>